<dbReference type="PANTHER" id="PTHR30349:SF64">
    <property type="entry name" value="PROPHAGE INTEGRASE INTD-RELATED"/>
    <property type="match status" value="1"/>
</dbReference>
<evidence type="ECO:0000313" key="9">
    <source>
        <dbReference type="Proteomes" id="UP000675880"/>
    </source>
</evidence>
<dbReference type="InterPro" id="IPR013762">
    <property type="entry name" value="Integrase-like_cat_sf"/>
</dbReference>
<protein>
    <submittedName>
        <fullName evidence="8">Integrase</fullName>
    </submittedName>
</protein>
<dbReference type="Proteomes" id="UP000675880">
    <property type="component" value="Unassembled WGS sequence"/>
</dbReference>
<sequence>MGLVKRNNIWWMSFTYEGRQVRRSTETSDKKLAEAILSKIRVQIVEGKYFEKPKEDPYTFSQLMDRYLKEHASRRAHYRRYVNMVTNVKAFFGNPKLSQITPKTIVAFKAKRYADGVMPATINRELAMLKKAFNLACREWEWAKDNPVCRVSMEKEQNSRDRWLTEQEEARLLMAAPAWIREVVTFAINTGMRRGEILALTWAGVDFTRRTVTVFKSKNGERRTIPVNQTVLELLSHKYEQGRGQRGIETRVVFCSKASTELDGSNLRRGFTAALKAAQIEDLHFHDLRHTFATRLVQAGVDLYKVQRLLGHKSPSMTQRYAHHYPESLRDGVEILDRGKTFSTNLAQRPFAPTVAM</sequence>
<evidence type="ECO:0000256" key="4">
    <source>
        <dbReference type="ARBA" id="ARBA00023172"/>
    </source>
</evidence>
<organism evidence="8 9">
    <name type="scientific">Nitrospira defluvii</name>
    <dbReference type="NCBI Taxonomy" id="330214"/>
    <lineage>
        <taxon>Bacteria</taxon>
        <taxon>Pseudomonadati</taxon>
        <taxon>Nitrospirota</taxon>
        <taxon>Nitrospiria</taxon>
        <taxon>Nitrospirales</taxon>
        <taxon>Nitrospiraceae</taxon>
        <taxon>Nitrospira</taxon>
    </lineage>
</organism>
<dbReference type="SUPFAM" id="SSF56349">
    <property type="entry name" value="DNA breaking-rejoining enzymes"/>
    <property type="match status" value="1"/>
</dbReference>
<dbReference type="Pfam" id="PF24624">
    <property type="entry name" value="Int_N"/>
    <property type="match status" value="1"/>
</dbReference>
<evidence type="ECO:0000256" key="1">
    <source>
        <dbReference type="ARBA" id="ARBA00008857"/>
    </source>
</evidence>
<dbReference type="CDD" id="cd00796">
    <property type="entry name" value="INT_Rci_Hp1_C"/>
    <property type="match status" value="1"/>
</dbReference>
<dbReference type="Pfam" id="PF00589">
    <property type="entry name" value="Phage_integrase"/>
    <property type="match status" value="1"/>
</dbReference>
<evidence type="ECO:0000313" key="8">
    <source>
        <dbReference type="EMBL" id="CAE6694569.1"/>
    </source>
</evidence>
<dbReference type="InterPro" id="IPR050090">
    <property type="entry name" value="Tyrosine_recombinase_XerCD"/>
</dbReference>
<feature type="domain" description="Core-binding (CB)" evidence="7">
    <location>
        <begin position="58"/>
        <end position="137"/>
    </location>
</feature>
<name>A0ABN7KI63_9BACT</name>
<evidence type="ECO:0000259" key="7">
    <source>
        <dbReference type="PROSITE" id="PS51900"/>
    </source>
</evidence>
<dbReference type="Gene3D" id="1.10.150.130">
    <property type="match status" value="1"/>
</dbReference>
<dbReference type="InterPro" id="IPR057084">
    <property type="entry name" value="Int_N"/>
</dbReference>
<reference evidence="8 9" key="1">
    <citation type="submission" date="2021-02" db="EMBL/GenBank/DDBJ databases">
        <authorList>
            <person name="Han P."/>
        </authorList>
    </citation>
    <scope>NUCLEOTIDE SEQUENCE [LARGE SCALE GENOMIC DNA]</scope>
    <source>
        <strain evidence="8">Candidatus Nitrospira sp. ZN2</strain>
    </source>
</reference>
<keyword evidence="4" id="KW-0233">DNA recombination</keyword>
<keyword evidence="2" id="KW-0229">DNA integration</keyword>
<keyword evidence="9" id="KW-1185">Reference proteome</keyword>
<dbReference type="Gene3D" id="1.10.443.10">
    <property type="entry name" value="Intergrase catalytic core"/>
    <property type="match status" value="1"/>
</dbReference>
<evidence type="ECO:0000259" key="6">
    <source>
        <dbReference type="PROSITE" id="PS51898"/>
    </source>
</evidence>
<dbReference type="PROSITE" id="PS51900">
    <property type="entry name" value="CB"/>
    <property type="match status" value="1"/>
</dbReference>
<feature type="domain" description="Tyr recombinase" evidence="6">
    <location>
        <begin position="159"/>
        <end position="334"/>
    </location>
</feature>
<dbReference type="PANTHER" id="PTHR30349">
    <property type="entry name" value="PHAGE INTEGRASE-RELATED"/>
    <property type="match status" value="1"/>
</dbReference>
<dbReference type="InterPro" id="IPR044068">
    <property type="entry name" value="CB"/>
</dbReference>
<dbReference type="EMBL" id="CAJNBJ010000001">
    <property type="protein sequence ID" value="CAE6694569.1"/>
    <property type="molecule type" value="Genomic_DNA"/>
</dbReference>
<gene>
    <name evidence="8" type="ORF">NSPZN2_10391</name>
</gene>
<dbReference type="PROSITE" id="PS51898">
    <property type="entry name" value="TYR_RECOMBINASE"/>
    <property type="match status" value="1"/>
</dbReference>
<comment type="similarity">
    <text evidence="1">Belongs to the 'phage' integrase family.</text>
</comment>
<evidence type="ECO:0000256" key="2">
    <source>
        <dbReference type="ARBA" id="ARBA00022908"/>
    </source>
</evidence>
<proteinExistence type="inferred from homology"/>
<dbReference type="InterPro" id="IPR002104">
    <property type="entry name" value="Integrase_catalytic"/>
</dbReference>
<keyword evidence="3 5" id="KW-0238">DNA-binding</keyword>
<accession>A0ABN7KI63</accession>
<dbReference type="InterPro" id="IPR010998">
    <property type="entry name" value="Integrase_recombinase_N"/>
</dbReference>
<dbReference type="RefSeq" id="WP_213040280.1">
    <property type="nucleotide sequence ID" value="NZ_CAJNBJ010000001.1"/>
</dbReference>
<evidence type="ECO:0000256" key="3">
    <source>
        <dbReference type="ARBA" id="ARBA00023125"/>
    </source>
</evidence>
<evidence type="ECO:0000256" key="5">
    <source>
        <dbReference type="PROSITE-ProRule" id="PRU01248"/>
    </source>
</evidence>
<dbReference type="InterPro" id="IPR011010">
    <property type="entry name" value="DNA_brk_join_enz"/>
</dbReference>
<comment type="caution">
    <text evidence="8">The sequence shown here is derived from an EMBL/GenBank/DDBJ whole genome shotgun (WGS) entry which is preliminary data.</text>
</comment>